<evidence type="ECO:0000313" key="5">
    <source>
        <dbReference type="EMBL" id="MBI3127453.1"/>
    </source>
</evidence>
<dbReference type="InterPro" id="IPR036291">
    <property type="entry name" value="NAD(P)-bd_dom_sf"/>
</dbReference>
<dbReference type="InterPro" id="IPR013328">
    <property type="entry name" value="6PGD_dom2"/>
</dbReference>
<dbReference type="Proteomes" id="UP000782312">
    <property type="component" value="Unassembled WGS sequence"/>
</dbReference>
<evidence type="ECO:0000313" key="6">
    <source>
        <dbReference type="Proteomes" id="UP000782312"/>
    </source>
</evidence>
<dbReference type="InterPro" id="IPR006108">
    <property type="entry name" value="3HC_DH_C"/>
</dbReference>
<evidence type="ECO:0000259" key="3">
    <source>
        <dbReference type="Pfam" id="PF00725"/>
    </source>
</evidence>
<name>A0A932MN68_UNCTE</name>
<proteinExistence type="predicted"/>
<dbReference type="GO" id="GO:0006635">
    <property type="term" value="P:fatty acid beta-oxidation"/>
    <property type="evidence" value="ECO:0007669"/>
    <property type="project" value="TreeGrafter"/>
</dbReference>
<dbReference type="PANTHER" id="PTHR48075">
    <property type="entry name" value="3-HYDROXYACYL-COA DEHYDROGENASE FAMILY PROTEIN"/>
    <property type="match status" value="1"/>
</dbReference>
<reference evidence="5" key="1">
    <citation type="submission" date="2020-07" db="EMBL/GenBank/DDBJ databases">
        <title>Huge and variable diversity of episymbiotic CPR bacteria and DPANN archaea in groundwater ecosystems.</title>
        <authorList>
            <person name="He C.Y."/>
            <person name="Keren R."/>
            <person name="Whittaker M."/>
            <person name="Farag I.F."/>
            <person name="Doudna J."/>
            <person name="Cate J.H.D."/>
            <person name="Banfield J.F."/>
        </authorList>
    </citation>
    <scope>NUCLEOTIDE SEQUENCE</scope>
    <source>
        <strain evidence="5">NC_groundwater_763_Ag_S-0.2um_68_21</strain>
    </source>
</reference>
<evidence type="ECO:0000259" key="4">
    <source>
        <dbReference type="Pfam" id="PF02737"/>
    </source>
</evidence>
<gene>
    <name evidence="5" type="ORF">HYZ11_07600</name>
</gene>
<dbReference type="AlphaFoldDB" id="A0A932MN68"/>
<accession>A0A932MN68</accession>
<dbReference type="GO" id="GO:0008691">
    <property type="term" value="F:3-hydroxybutyryl-CoA dehydrogenase activity"/>
    <property type="evidence" value="ECO:0007669"/>
    <property type="project" value="TreeGrafter"/>
</dbReference>
<dbReference type="InterPro" id="IPR006176">
    <property type="entry name" value="3-OHacyl-CoA_DH_NAD-bd"/>
</dbReference>
<dbReference type="SUPFAM" id="SSF51735">
    <property type="entry name" value="NAD(P)-binding Rossmann-fold domains"/>
    <property type="match status" value="1"/>
</dbReference>
<dbReference type="PANTHER" id="PTHR48075:SF5">
    <property type="entry name" value="3-HYDROXYBUTYRYL-COA DEHYDROGENASE"/>
    <property type="match status" value="1"/>
</dbReference>
<organism evidence="5 6">
    <name type="scientific">Tectimicrobiota bacterium</name>
    <dbReference type="NCBI Taxonomy" id="2528274"/>
    <lineage>
        <taxon>Bacteria</taxon>
        <taxon>Pseudomonadati</taxon>
        <taxon>Nitrospinota/Tectimicrobiota group</taxon>
        <taxon>Candidatus Tectimicrobiota</taxon>
    </lineage>
</organism>
<dbReference type="Gene3D" id="1.10.1040.10">
    <property type="entry name" value="N-(1-d-carboxylethyl)-l-norvaline Dehydrogenase, domain 2"/>
    <property type="match status" value="1"/>
</dbReference>
<feature type="domain" description="3-hydroxyacyl-CoA dehydrogenase C-terminal" evidence="3">
    <location>
        <begin position="189"/>
        <end position="283"/>
    </location>
</feature>
<dbReference type="InterPro" id="IPR008927">
    <property type="entry name" value="6-PGluconate_DH-like_C_sf"/>
</dbReference>
<keyword evidence="1" id="KW-0560">Oxidoreductase</keyword>
<sequence length="287" mass="30306">MDVRKAMVVGAGTMGAGIAQLFAQSGIPVLLTDWSEDLVAKAVAGLESRLAKRVEQGKLQASEKDAILGRIARGSGCAGAKDADVVVEAVFEDMGIKRKILGELDGLAPPHAIFASNTTSLSITEMAAATARPGKVVGVHFFNPPLVMKLVEIMPGLATAPETVEAVKALARRLGKEPVLARFDSPAGIGSRILAGLLNEAVEVYAQGLASAEDIDKAMKLGAGLPMGPLELIDLIGVDIHLAKTETLFRELGDPRYRPNFLLRKMVRAGHLGRKTGRGFFTYEGKG</sequence>
<dbReference type="Pfam" id="PF02737">
    <property type="entry name" value="3HCDH_N"/>
    <property type="match status" value="1"/>
</dbReference>
<evidence type="ECO:0000256" key="1">
    <source>
        <dbReference type="ARBA" id="ARBA00023002"/>
    </source>
</evidence>
<feature type="domain" description="3-hydroxyacyl-CoA dehydrogenase NAD binding" evidence="4">
    <location>
        <begin position="6"/>
        <end position="181"/>
    </location>
</feature>
<dbReference type="PIRSF" id="PIRSF000105">
    <property type="entry name" value="HCDH"/>
    <property type="match status" value="1"/>
</dbReference>
<feature type="site" description="Important for catalytic activity" evidence="2">
    <location>
        <position position="140"/>
    </location>
</feature>
<dbReference type="InterPro" id="IPR022694">
    <property type="entry name" value="3-OHacyl-CoA_DH"/>
</dbReference>
<dbReference type="Pfam" id="PF00725">
    <property type="entry name" value="3HCDH"/>
    <property type="match status" value="1"/>
</dbReference>
<comment type="caution">
    <text evidence="5">The sequence shown here is derived from an EMBL/GenBank/DDBJ whole genome shotgun (WGS) entry which is preliminary data.</text>
</comment>
<dbReference type="GO" id="GO:0070403">
    <property type="term" value="F:NAD+ binding"/>
    <property type="evidence" value="ECO:0007669"/>
    <property type="project" value="InterPro"/>
</dbReference>
<dbReference type="FunFam" id="3.40.50.720:FF:000009">
    <property type="entry name" value="Fatty oxidation complex, alpha subunit"/>
    <property type="match status" value="1"/>
</dbReference>
<dbReference type="EMBL" id="JACPUR010000017">
    <property type="protein sequence ID" value="MBI3127453.1"/>
    <property type="molecule type" value="Genomic_DNA"/>
</dbReference>
<dbReference type="SUPFAM" id="SSF48179">
    <property type="entry name" value="6-phosphogluconate dehydrogenase C-terminal domain-like"/>
    <property type="match status" value="1"/>
</dbReference>
<dbReference type="Gene3D" id="3.40.50.720">
    <property type="entry name" value="NAD(P)-binding Rossmann-like Domain"/>
    <property type="match status" value="1"/>
</dbReference>
<evidence type="ECO:0000256" key="2">
    <source>
        <dbReference type="PIRSR" id="PIRSR000105-1"/>
    </source>
</evidence>
<protein>
    <submittedName>
        <fullName evidence="5">3-hydroxybutyryl-CoA dehydrogenase</fullName>
    </submittedName>
</protein>